<reference evidence="4" key="1">
    <citation type="submission" date="2012-12" db="EMBL/GenBank/DDBJ databases">
        <authorList>
            <person name="Hellsten U."/>
            <person name="Grimwood J."/>
            <person name="Chapman J.A."/>
            <person name="Shapiro H."/>
            <person name="Aerts A."/>
            <person name="Otillar R.P."/>
            <person name="Terry A.Y."/>
            <person name="Boore J.L."/>
            <person name="Simakov O."/>
            <person name="Marletaz F."/>
            <person name="Cho S.-J."/>
            <person name="Edsinger-Gonzales E."/>
            <person name="Havlak P."/>
            <person name="Kuo D.-H."/>
            <person name="Larsson T."/>
            <person name="Lv J."/>
            <person name="Arendt D."/>
            <person name="Savage R."/>
            <person name="Osoegawa K."/>
            <person name="de Jong P."/>
            <person name="Lindberg D.R."/>
            <person name="Seaver E.C."/>
            <person name="Weisblat D.A."/>
            <person name="Putnam N.H."/>
            <person name="Grigoriev I.V."/>
            <person name="Rokhsar D.S."/>
        </authorList>
    </citation>
    <scope>NUCLEOTIDE SEQUENCE</scope>
</reference>
<name>T1FRI0_HELRO</name>
<sequence length="336" mass="39689">MFKKKLTPIDHVKHLKDNLVSMSKLEPSNDKKFQKLNDEISQNLLSIKTFLYGSTDQEPQADIIPQVAQEIYQVNLLIILIENLHKLEFEARKDVAQILSNLLKRKIGTRSPTITYIQEHQNILNMLMNGYENPEIALNTGQMLRDCIRYEELAKIVLNFSAFYKLFDYVEMSAFDIASDVFATFKDLLTKHKILAADFLDAHYKEFFRHYDRLLNSENYVTRRQALKLLGELLLDRHNFTIMTLYISNPDNLKLMMNMLKQKSRNIQFEAFHVFKVFVANPNKPRPIQEILYRNREKLIDFLTNFHNDRTDDDQFNEEKAYLIKQVKDMKELDPA</sequence>
<evidence type="ECO:0000313" key="2">
    <source>
        <dbReference type="EMBL" id="ESN90647.1"/>
    </source>
</evidence>
<protein>
    <submittedName>
        <fullName evidence="2 3">Uncharacterized protein</fullName>
    </submittedName>
</protein>
<reference evidence="2 4" key="2">
    <citation type="journal article" date="2013" name="Nature">
        <title>Insights into bilaterian evolution from three spiralian genomes.</title>
        <authorList>
            <person name="Simakov O."/>
            <person name="Marletaz F."/>
            <person name="Cho S.J."/>
            <person name="Edsinger-Gonzales E."/>
            <person name="Havlak P."/>
            <person name="Hellsten U."/>
            <person name="Kuo D.H."/>
            <person name="Larsson T."/>
            <person name="Lv J."/>
            <person name="Arendt D."/>
            <person name="Savage R."/>
            <person name="Osoegawa K."/>
            <person name="de Jong P."/>
            <person name="Grimwood J."/>
            <person name="Chapman J.A."/>
            <person name="Shapiro H."/>
            <person name="Aerts A."/>
            <person name="Otillar R.P."/>
            <person name="Terry A.Y."/>
            <person name="Boore J.L."/>
            <person name="Grigoriev I.V."/>
            <person name="Lindberg D.R."/>
            <person name="Seaver E.C."/>
            <person name="Weisblat D.A."/>
            <person name="Putnam N.H."/>
            <person name="Rokhsar D.S."/>
        </authorList>
    </citation>
    <scope>NUCLEOTIDE SEQUENCE</scope>
</reference>
<dbReference type="PANTHER" id="PTHR10182:SF3">
    <property type="entry name" value="PROTEIN MO25"/>
    <property type="match status" value="1"/>
</dbReference>
<dbReference type="GO" id="GO:0005737">
    <property type="term" value="C:cytoplasm"/>
    <property type="evidence" value="ECO:0007669"/>
    <property type="project" value="UniProtKB-ARBA"/>
</dbReference>
<dbReference type="EMBL" id="AMQM01002331">
    <property type="status" value="NOT_ANNOTATED_CDS"/>
    <property type="molecule type" value="Genomic_DNA"/>
</dbReference>
<keyword evidence="4" id="KW-1185">Reference proteome</keyword>
<dbReference type="Pfam" id="PF08569">
    <property type="entry name" value="Mo25"/>
    <property type="match status" value="1"/>
</dbReference>
<organism evidence="3 4">
    <name type="scientific">Helobdella robusta</name>
    <name type="common">Californian leech</name>
    <dbReference type="NCBI Taxonomy" id="6412"/>
    <lineage>
        <taxon>Eukaryota</taxon>
        <taxon>Metazoa</taxon>
        <taxon>Spiralia</taxon>
        <taxon>Lophotrochozoa</taxon>
        <taxon>Annelida</taxon>
        <taxon>Clitellata</taxon>
        <taxon>Hirudinea</taxon>
        <taxon>Rhynchobdellida</taxon>
        <taxon>Glossiphoniidae</taxon>
        <taxon>Helobdella</taxon>
    </lineage>
</organism>
<dbReference type="GO" id="GO:0043539">
    <property type="term" value="F:protein serine/threonine kinase activator activity"/>
    <property type="evidence" value="ECO:0000318"/>
    <property type="project" value="GO_Central"/>
</dbReference>
<dbReference type="EnsemblMetazoa" id="HelroT189935">
    <property type="protein sequence ID" value="HelroP189935"/>
    <property type="gene ID" value="HelroG189935"/>
</dbReference>
<dbReference type="InParanoid" id="T1FRI0"/>
<dbReference type="InterPro" id="IPR013878">
    <property type="entry name" value="Mo25"/>
</dbReference>
<dbReference type="KEGG" id="hro:HELRODRAFT_189935"/>
<proteinExistence type="inferred from homology"/>
<evidence type="ECO:0000256" key="1">
    <source>
        <dbReference type="ARBA" id="ARBA00011012"/>
    </source>
</evidence>
<reference evidence="3" key="3">
    <citation type="submission" date="2015-06" db="UniProtKB">
        <authorList>
            <consortium name="EnsemblMetazoa"/>
        </authorList>
    </citation>
    <scope>IDENTIFICATION</scope>
</reference>
<dbReference type="HOGENOM" id="CLU_035755_0_0_1"/>
<dbReference type="EMBL" id="KB097753">
    <property type="protein sequence ID" value="ESN90647.1"/>
    <property type="molecule type" value="Genomic_DNA"/>
</dbReference>
<dbReference type="SUPFAM" id="SSF48371">
    <property type="entry name" value="ARM repeat"/>
    <property type="match status" value="1"/>
</dbReference>
<dbReference type="GO" id="GO:0035556">
    <property type="term" value="P:intracellular signal transduction"/>
    <property type="evidence" value="ECO:0000318"/>
    <property type="project" value="GO_Central"/>
</dbReference>
<dbReference type="InterPro" id="IPR016024">
    <property type="entry name" value="ARM-type_fold"/>
</dbReference>
<dbReference type="CTD" id="20211427"/>
<dbReference type="FunFam" id="1.25.10.10:FF:000257">
    <property type="entry name" value="Conidiophore development protein hymA"/>
    <property type="match status" value="1"/>
</dbReference>
<evidence type="ECO:0000313" key="4">
    <source>
        <dbReference type="Proteomes" id="UP000015101"/>
    </source>
</evidence>
<dbReference type="STRING" id="6412.T1FRI0"/>
<dbReference type="InterPro" id="IPR011989">
    <property type="entry name" value="ARM-like"/>
</dbReference>
<dbReference type="Gene3D" id="1.25.10.10">
    <property type="entry name" value="Leucine-rich Repeat Variant"/>
    <property type="match status" value="1"/>
</dbReference>
<evidence type="ECO:0000313" key="3">
    <source>
        <dbReference type="EnsemblMetazoa" id="HelroP189935"/>
    </source>
</evidence>
<gene>
    <name evidence="3" type="primary">20211427</name>
    <name evidence="2" type="ORF">HELRODRAFT_189935</name>
</gene>
<dbReference type="GeneID" id="20211427"/>
<dbReference type="AlphaFoldDB" id="T1FRI0"/>
<dbReference type="OMA" id="AYDHKES"/>
<comment type="similarity">
    <text evidence="1">Belongs to the Mo25 family.</text>
</comment>
<dbReference type="FunCoup" id="T1FRI0">
    <property type="interactions" value="2116"/>
</dbReference>
<dbReference type="eggNOG" id="KOG1566">
    <property type="taxonomic scope" value="Eukaryota"/>
</dbReference>
<accession>T1FRI0</accession>
<dbReference type="Proteomes" id="UP000015101">
    <property type="component" value="Unassembled WGS sequence"/>
</dbReference>
<dbReference type="RefSeq" id="XP_009031539.1">
    <property type="nucleotide sequence ID" value="XM_009033291.1"/>
</dbReference>
<dbReference type="PANTHER" id="PTHR10182">
    <property type="entry name" value="CALCIUM-BINDING PROTEIN 39-RELATED"/>
    <property type="match status" value="1"/>
</dbReference>
<dbReference type="OrthoDB" id="609103at2759"/>